<reference evidence="4" key="1">
    <citation type="submission" date="2020-06" db="EMBL/GenBank/DDBJ databases">
        <title>A chromosome-scale genome assembly of Talaromyces rugulosus W13939.</title>
        <authorList>
            <person name="Wang B."/>
            <person name="Guo L."/>
            <person name="Ye K."/>
            <person name="Wang L."/>
        </authorList>
    </citation>
    <scope>NUCLEOTIDE SEQUENCE [LARGE SCALE GENOMIC DNA]</scope>
    <source>
        <strain evidence="4">W13939</strain>
    </source>
</reference>
<dbReference type="GO" id="GO:0005634">
    <property type="term" value="C:nucleus"/>
    <property type="evidence" value="ECO:0007669"/>
    <property type="project" value="TreeGrafter"/>
</dbReference>
<feature type="compositionally biased region" description="Low complexity" evidence="2">
    <location>
        <begin position="61"/>
        <end position="87"/>
    </location>
</feature>
<name>A0A7H8R559_TALRU</name>
<evidence type="ECO:0008006" key="5">
    <source>
        <dbReference type="Google" id="ProtNLM"/>
    </source>
</evidence>
<feature type="compositionally biased region" description="Low complexity" evidence="2">
    <location>
        <begin position="10"/>
        <end position="24"/>
    </location>
</feature>
<feature type="compositionally biased region" description="Low complexity" evidence="2">
    <location>
        <begin position="254"/>
        <end position="269"/>
    </location>
</feature>
<evidence type="ECO:0000256" key="1">
    <source>
        <dbReference type="ARBA" id="ARBA00008209"/>
    </source>
</evidence>
<dbReference type="GO" id="GO:0008597">
    <property type="term" value="F:calcium-dependent protein serine/threonine phosphatase regulator activity"/>
    <property type="evidence" value="ECO:0007669"/>
    <property type="project" value="TreeGrafter"/>
</dbReference>
<evidence type="ECO:0000256" key="2">
    <source>
        <dbReference type="SAM" id="MobiDB-lite"/>
    </source>
</evidence>
<dbReference type="EMBL" id="CP055902">
    <property type="protein sequence ID" value="QKX61519.1"/>
    <property type="molecule type" value="Genomic_DNA"/>
</dbReference>
<comment type="similarity">
    <text evidence="1">Belongs to the RCAN family.</text>
</comment>
<dbReference type="OrthoDB" id="17212at2759"/>
<feature type="region of interest" description="Disordered" evidence="2">
    <location>
        <begin position="53"/>
        <end position="87"/>
    </location>
</feature>
<dbReference type="InterPro" id="IPR006931">
    <property type="entry name" value="Calcipressin"/>
</dbReference>
<protein>
    <recommendedName>
        <fullName evidence="5">Calcipressin</fullName>
    </recommendedName>
</protein>
<proteinExistence type="inferred from homology"/>
<dbReference type="AlphaFoldDB" id="A0A7H8R559"/>
<evidence type="ECO:0000313" key="3">
    <source>
        <dbReference type="EMBL" id="QKX61519.1"/>
    </source>
</evidence>
<organism evidence="3 4">
    <name type="scientific">Talaromyces rugulosus</name>
    <name type="common">Penicillium rugulosum</name>
    <dbReference type="NCBI Taxonomy" id="121627"/>
    <lineage>
        <taxon>Eukaryota</taxon>
        <taxon>Fungi</taxon>
        <taxon>Dikarya</taxon>
        <taxon>Ascomycota</taxon>
        <taxon>Pezizomycotina</taxon>
        <taxon>Eurotiomycetes</taxon>
        <taxon>Eurotiomycetidae</taxon>
        <taxon>Eurotiales</taxon>
        <taxon>Trichocomaceae</taxon>
        <taxon>Talaromyces</taxon>
        <taxon>Talaromyces sect. Islandici</taxon>
    </lineage>
</organism>
<dbReference type="GO" id="GO:0003676">
    <property type="term" value="F:nucleic acid binding"/>
    <property type="evidence" value="ECO:0007669"/>
    <property type="project" value="InterPro"/>
</dbReference>
<sequence length="359" mass="38801">MTVATTLLFSRPNTITTTSTNSHSHSPHGKSLKTTQSSLNYTSSTKLSISRDAAAMEPDHTSSSPHLSRSTSTSTTSTSSSRSRPSLSLDMSKLPALLQPTSPSNTLIITELHNLLLFQPASLAAIREAITSIAQLNSFSPLPSFRRIVCSFLSTEDAVKVRQYLERSTTTVFDNSGVRARIYFGERTPIENSEEAKRKKLLEAPQAQKLFFISPPPSPPHGWVMRNEDPPNKEVHASDLADALARLGTSATQNDMGNNNNNDNNYNNDPVSPVSASSDKEVARTSSWPAVSGSGGAGRSRSSTLIYHPSEHGGSPNLPAVMVVDTSIVDEDEDMMDLDGEPGQKIMAHTARPPVELMQ</sequence>
<feature type="region of interest" description="Disordered" evidence="2">
    <location>
        <begin position="1"/>
        <end position="37"/>
    </location>
</feature>
<dbReference type="GO" id="GO:0005737">
    <property type="term" value="C:cytoplasm"/>
    <property type="evidence" value="ECO:0007669"/>
    <property type="project" value="TreeGrafter"/>
</dbReference>
<dbReference type="GO" id="GO:0019722">
    <property type="term" value="P:calcium-mediated signaling"/>
    <property type="evidence" value="ECO:0007669"/>
    <property type="project" value="InterPro"/>
</dbReference>
<dbReference type="RefSeq" id="XP_035347693.1">
    <property type="nucleotide sequence ID" value="XM_035491800.1"/>
</dbReference>
<dbReference type="Pfam" id="PF04847">
    <property type="entry name" value="Calcipressin"/>
    <property type="match status" value="1"/>
</dbReference>
<dbReference type="GeneID" id="55996159"/>
<dbReference type="FunFam" id="3.30.70.330:FF:000503">
    <property type="entry name" value="Calcineurin binding protein, putative"/>
    <property type="match status" value="1"/>
</dbReference>
<dbReference type="PANTHER" id="PTHR10300">
    <property type="entry name" value="CALCIPRESSIN"/>
    <property type="match status" value="1"/>
</dbReference>
<dbReference type="InterPro" id="IPR012677">
    <property type="entry name" value="Nucleotide-bd_a/b_plait_sf"/>
</dbReference>
<evidence type="ECO:0000313" key="4">
    <source>
        <dbReference type="Proteomes" id="UP000509510"/>
    </source>
</evidence>
<gene>
    <name evidence="3" type="ORF">TRUGW13939_08671</name>
</gene>
<feature type="region of interest" description="Disordered" evidence="2">
    <location>
        <begin position="251"/>
        <end position="319"/>
    </location>
</feature>
<dbReference type="SUPFAM" id="SSF54928">
    <property type="entry name" value="RNA-binding domain, RBD"/>
    <property type="match status" value="1"/>
</dbReference>
<dbReference type="InterPro" id="IPR035979">
    <property type="entry name" value="RBD_domain_sf"/>
</dbReference>
<dbReference type="KEGG" id="trg:TRUGW13939_08671"/>
<dbReference type="Proteomes" id="UP000509510">
    <property type="component" value="Chromosome V"/>
</dbReference>
<dbReference type="Gene3D" id="3.30.70.330">
    <property type="match status" value="1"/>
</dbReference>
<keyword evidence="4" id="KW-1185">Reference proteome</keyword>
<dbReference type="PANTHER" id="PTHR10300:SF14">
    <property type="entry name" value="PROTEIN SARAH"/>
    <property type="match status" value="1"/>
</dbReference>
<accession>A0A7H8R559</accession>